<dbReference type="STRING" id="709986.Deima_2691"/>
<reference evidence="2" key="2">
    <citation type="submission" date="2011-01" db="EMBL/GenBank/DDBJ databases">
        <title>The complete genome of Deinococcus maricopensis DSM 21211.</title>
        <authorList>
            <consortium name="US DOE Joint Genome Institute (JGI-PGF)"/>
            <person name="Lucas S."/>
            <person name="Copeland A."/>
            <person name="Lapidus A."/>
            <person name="Goodwin L."/>
            <person name="Pitluck S."/>
            <person name="Kyrpides N."/>
            <person name="Mavromatis K."/>
            <person name="Pagani I."/>
            <person name="Ivanova N."/>
            <person name="Ovchinnikova G."/>
            <person name="Zeytun A."/>
            <person name="Detter J.C."/>
            <person name="Han C."/>
            <person name="Land M."/>
            <person name="Hauser L."/>
            <person name="Markowitz V."/>
            <person name="Cheng J.-F."/>
            <person name="Hugenholtz P."/>
            <person name="Woyke T."/>
            <person name="Wu D."/>
            <person name="Pukall R."/>
            <person name="Gehrich-Schroeter G."/>
            <person name="Brambilla E."/>
            <person name="Klenk H.-P."/>
            <person name="Eisen J.A."/>
        </authorList>
    </citation>
    <scope>NUCLEOTIDE SEQUENCE [LARGE SCALE GENOMIC DNA]</scope>
    <source>
        <strain evidence="2">DSM 21211 / LMG 22137 / NRRL B-23946 / LB-34</strain>
    </source>
</reference>
<evidence type="ECO:0000313" key="1">
    <source>
        <dbReference type="EMBL" id="ADV68322.1"/>
    </source>
</evidence>
<reference evidence="1 2" key="1">
    <citation type="journal article" date="2011" name="Stand. Genomic Sci.">
        <title>Complete genome sequence of Deinococcus maricopensis type strain (LB-34).</title>
        <authorList>
            <person name="Pukall R."/>
            <person name="Zeytun A."/>
            <person name="Lucas S."/>
            <person name="Lapidus A."/>
            <person name="Hammon N."/>
            <person name="Deshpande S."/>
            <person name="Nolan M."/>
            <person name="Cheng J.F."/>
            <person name="Pitluck S."/>
            <person name="Liolios K."/>
            <person name="Pagani I."/>
            <person name="Mikhailova N."/>
            <person name="Ivanova N."/>
            <person name="Mavromatis K."/>
            <person name="Pati A."/>
            <person name="Tapia R."/>
            <person name="Han C."/>
            <person name="Goodwin L."/>
            <person name="Chen A."/>
            <person name="Palaniappan K."/>
            <person name="Land M."/>
            <person name="Hauser L."/>
            <person name="Chang Y.J."/>
            <person name="Jeffries C.D."/>
            <person name="Brambilla E.M."/>
            <person name="Rohde M."/>
            <person name="Goker M."/>
            <person name="Detter J.C."/>
            <person name="Woyke T."/>
            <person name="Bristow J."/>
            <person name="Eisen J.A."/>
            <person name="Markowitz V."/>
            <person name="Hugenholtz P."/>
            <person name="Kyrpides N.C."/>
            <person name="Klenk H.P."/>
        </authorList>
    </citation>
    <scope>NUCLEOTIDE SEQUENCE [LARGE SCALE GENOMIC DNA]</scope>
    <source>
        <strain evidence="2">DSM 21211 / LMG 22137 / NRRL B-23946 / LB-34</strain>
    </source>
</reference>
<proteinExistence type="predicted"/>
<keyword evidence="2" id="KW-1185">Reference proteome</keyword>
<dbReference type="Proteomes" id="UP000008635">
    <property type="component" value="Chromosome"/>
</dbReference>
<dbReference type="AlphaFoldDB" id="E8UB83"/>
<gene>
    <name evidence="1" type="ordered locus">Deima_2691</name>
</gene>
<dbReference type="EMBL" id="CP002454">
    <property type="protein sequence ID" value="ADV68322.1"/>
    <property type="molecule type" value="Genomic_DNA"/>
</dbReference>
<name>E8UB83_DEIML</name>
<dbReference type="KEGG" id="dmr:Deima_2691"/>
<organism evidence="1 2">
    <name type="scientific">Deinococcus maricopensis (strain DSM 21211 / LMG 22137 / NRRL B-23946 / LB-34)</name>
    <dbReference type="NCBI Taxonomy" id="709986"/>
    <lineage>
        <taxon>Bacteria</taxon>
        <taxon>Thermotogati</taxon>
        <taxon>Deinococcota</taxon>
        <taxon>Deinococci</taxon>
        <taxon>Deinococcales</taxon>
        <taxon>Deinococcaceae</taxon>
        <taxon>Deinococcus</taxon>
    </lineage>
</organism>
<dbReference type="eggNOG" id="ENOG5033ATA">
    <property type="taxonomic scope" value="Bacteria"/>
</dbReference>
<dbReference type="RefSeq" id="WP_013557826.1">
    <property type="nucleotide sequence ID" value="NC_014958.1"/>
</dbReference>
<sequence length="258" mass="25424" precursor="true">MTPSRPASALPRPLDLTLPSNRFALLGAGAAVLAARTLGRPWGHALRAGAGAFCAWAIARELDPDHPGSAGAALTLALASGVRQPPDVLGAFTLLSALRLTVCTVGERVTVADSVAVSAQGALAGAFAPVGAALAPTLALAGSAGARDALSPPAWTAAAALAGAALGRAARRSPQPAGVLAPALLGGVTLAAALLPPEQPACRTDNEQHPVDGGRLRLTRAVAVTCATLDVASGGARRTAPLLAALLAVAARRTASRS</sequence>
<evidence type="ECO:0000313" key="2">
    <source>
        <dbReference type="Proteomes" id="UP000008635"/>
    </source>
</evidence>
<protein>
    <submittedName>
        <fullName evidence="1">Uncharacterized protein</fullName>
    </submittedName>
</protein>
<accession>E8UB83</accession>
<dbReference type="HOGENOM" id="CLU_1033353_0_0_0"/>